<keyword evidence="3" id="KW-1185">Reference proteome</keyword>
<feature type="compositionally biased region" description="Polar residues" evidence="1">
    <location>
        <begin position="116"/>
        <end position="129"/>
    </location>
</feature>
<evidence type="ECO:0000256" key="1">
    <source>
        <dbReference type="SAM" id="MobiDB-lite"/>
    </source>
</evidence>
<accession>A0ABD2N3S9</accession>
<reference evidence="2 3" key="1">
    <citation type="journal article" date="2021" name="BMC Biol.">
        <title>Horizontally acquired antibacterial genes associated with adaptive radiation of ladybird beetles.</title>
        <authorList>
            <person name="Li H.S."/>
            <person name="Tang X.F."/>
            <person name="Huang Y.H."/>
            <person name="Xu Z.Y."/>
            <person name="Chen M.L."/>
            <person name="Du X.Y."/>
            <person name="Qiu B.Y."/>
            <person name="Chen P.T."/>
            <person name="Zhang W."/>
            <person name="Slipinski A."/>
            <person name="Escalona H.E."/>
            <person name="Waterhouse R.M."/>
            <person name="Zwick A."/>
            <person name="Pang H."/>
        </authorList>
    </citation>
    <scope>NUCLEOTIDE SEQUENCE [LARGE SCALE GENOMIC DNA]</scope>
    <source>
        <strain evidence="2">SYSU2018</strain>
    </source>
</reference>
<feature type="region of interest" description="Disordered" evidence="1">
    <location>
        <begin position="106"/>
        <end position="129"/>
    </location>
</feature>
<dbReference type="EMBL" id="JABFTP020000062">
    <property type="protein sequence ID" value="KAL3273348.1"/>
    <property type="molecule type" value="Genomic_DNA"/>
</dbReference>
<gene>
    <name evidence="2" type="ORF">HHI36_014796</name>
</gene>
<evidence type="ECO:0000313" key="3">
    <source>
        <dbReference type="Proteomes" id="UP001516400"/>
    </source>
</evidence>
<protein>
    <submittedName>
        <fullName evidence="2">Uncharacterized protein</fullName>
    </submittedName>
</protein>
<name>A0ABD2N3S9_9CUCU</name>
<proteinExistence type="predicted"/>
<evidence type="ECO:0000313" key="2">
    <source>
        <dbReference type="EMBL" id="KAL3273348.1"/>
    </source>
</evidence>
<dbReference type="Proteomes" id="UP001516400">
    <property type="component" value="Unassembled WGS sequence"/>
</dbReference>
<organism evidence="2 3">
    <name type="scientific">Cryptolaemus montrouzieri</name>
    <dbReference type="NCBI Taxonomy" id="559131"/>
    <lineage>
        <taxon>Eukaryota</taxon>
        <taxon>Metazoa</taxon>
        <taxon>Ecdysozoa</taxon>
        <taxon>Arthropoda</taxon>
        <taxon>Hexapoda</taxon>
        <taxon>Insecta</taxon>
        <taxon>Pterygota</taxon>
        <taxon>Neoptera</taxon>
        <taxon>Endopterygota</taxon>
        <taxon>Coleoptera</taxon>
        <taxon>Polyphaga</taxon>
        <taxon>Cucujiformia</taxon>
        <taxon>Coccinelloidea</taxon>
        <taxon>Coccinellidae</taxon>
        <taxon>Scymninae</taxon>
        <taxon>Scymnini</taxon>
        <taxon>Cryptolaemus</taxon>
    </lineage>
</organism>
<comment type="caution">
    <text evidence="2">The sequence shown here is derived from an EMBL/GenBank/DDBJ whole genome shotgun (WGS) entry which is preliminary data.</text>
</comment>
<sequence length="1442" mass="167070">MQEKNVPSLSGSISSHIKITEISRKEFELHKFRKPMNISEIDLECIEKSKTKPDFEISVNNSDEISHETQVLLNKQKLYVAMGVDTERKIEGFELLQYDLKSAGDHKNQPFPESYVPSSKQSGQSEMHVNQSSSKTFSESAPEYEIVNLTQVDLFEEFKTTIAKMRKVLNVLEEKKSLKNIIERNTSSININESTPFNIIKNEIGDISTQTTAKTYNQISTSTDGGISSPTKNESIMVQFPTDTILKYRNNFRNIPFDSTLFNYVNPQEKVMKRKKFRRAHRCKRDKFTKKAAKSGFSPLDKVLKSSMKLAKSQYHKCIVYHITQHKNAIDRCVGTPISAASKGKVVMRDTFSALHFGPIHEFPIRLNKHEIEGKRNMEFKFNHRLIDSKKHMLVETPPKQKSTTLFNKQESLYPVHEDICHRCKTQPSLRTTRSRESSFMSNTTTTANWFLLDSPSTLVAPEEQYTSNDVSPDQKSSSIQNLISRFLDEEFKTSGLKAKVSSSTMNLIKDQVCDKLNGINRIDIPDVMITVCVPLKDIVSKIKLSRKIDYEDKADNDSLRLTKNLICETEVQVDIANNYVNDNLQTIPEKMCRKTTEIYQQNKCLKESKSFNRLSSFKKIFDSRATNCSNINPFDHARLKASRIYFSEHSTSSPEFTGSPIHFSDRYIAVAMKNPCNLLQKTKRTFSIEGSRRKNEGFFLNLPPNRFKKKRAQISKLFDSSDSTDRKYLEEPKLLYHVHDSSFCSSSKTDNKYIPQSPSIINKFVSCEKFESSFLPTQQIASRLNIKMKPKFISSSDLPKENLSDALEKSCTDQLFQKKEHNTRRSHKKFRTVNVNTSHEKLRHDNGIQCENIELPGEEYGKKSEKNNVMLKRMIERETYFNGSIEEYSIVSFPKVRFVDEVCDSKENHTIQKKHSCKYTSYKKCKQNKKTETEAGKVESSLKDKESIISLYTDTQIETKGDALLKRMEKDSTHDKEKVIYTNEKIRNRDSCVMTQTSPNSKGIMENFGNVIGYKECLDPSQKKLEHKGLEDQNIRQNDDILNVSSKEEKHQVSVEDDKICENDKNLSGLMKDVIDICNTNFARSRDCIVELTLYNLIKQIVMDSQLSEQRKMKVESILANFMRNSKRKADNDDINIVESAIENLVKKIKSQSKSFLSDNSHDRKRELYKCGYEEDYGNIHKVSSKCKHHRHRHAFRHRNYLNDSENEYRKHHRRGDFRGRSKKIHKHHCDHQDKCDLWQVDEQKQFRTVEGRQEYIKLVQKLQELEETTKQLSAVTLNKPKSISMFDILKEKNDHKCNRKLMNVDDKPMTYSKNKLKLRPNHVHQMICRKCAKKPLDINYVQTNKTPPIFSIPRNAPKLPVTKIIINLSNLKLLTQNCGSLMTTSITEPLNITDSTEQNRKFINRTIPYELDNKIENGTQLSFRNMDKFKKGRKIVRVIL</sequence>